<evidence type="ECO:0000256" key="1">
    <source>
        <dbReference type="SAM" id="SignalP"/>
    </source>
</evidence>
<feature type="chain" id="PRO_5047459246" description="Outer membrane protein beta-barrel domain-containing protein" evidence="1">
    <location>
        <begin position="23"/>
        <end position="145"/>
    </location>
</feature>
<reference evidence="2 3" key="1">
    <citation type="submission" date="2024-09" db="EMBL/GenBank/DDBJ databases">
        <authorList>
            <person name="Sun Q."/>
            <person name="Mori K."/>
        </authorList>
    </citation>
    <scope>NUCLEOTIDE SEQUENCE [LARGE SCALE GENOMIC DNA]</scope>
    <source>
        <strain evidence="2 3">CECT 7682</strain>
    </source>
</reference>
<evidence type="ECO:0000313" key="3">
    <source>
        <dbReference type="Proteomes" id="UP001589654"/>
    </source>
</evidence>
<dbReference type="Proteomes" id="UP001589654">
    <property type="component" value="Unassembled WGS sequence"/>
</dbReference>
<dbReference type="EMBL" id="JBHMEW010000011">
    <property type="protein sequence ID" value="MFB9210874.1"/>
    <property type="molecule type" value="Genomic_DNA"/>
</dbReference>
<evidence type="ECO:0000313" key="2">
    <source>
        <dbReference type="EMBL" id="MFB9210874.1"/>
    </source>
</evidence>
<name>A0ABV5J234_9BACT</name>
<accession>A0ABV5J234</accession>
<evidence type="ECO:0008006" key="4">
    <source>
        <dbReference type="Google" id="ProtNLM"/>
    </source>
</evidence>
<feature type="signal peptide" evidence="1">
    <location>
        <begin position="1"/>
        <end position="22"/>
    </location>
</feature>
<gene>
    <name evidence="2" type="ORF">ACFFUR_03585</name>
</gene>
<organism evidence="2 3">
    <name type="scientific">Echinicola jeungdonensis</name>
    <dbReference type="NCBI Taxonomy" id="709343"/>
    <lineage>
        <taxon>Bacteria</taxon>
        <taxon>Pseudomonadati</taxon>
        <taxon>Bacteroidota</taxon>
        <taxon>Cytophagia</taxon>
        <taxon>Cytophagales</taxon>
        <taxon>Cyclobacteriaceae</taxon>
        <taxon>Echinicola</taxon>
    </lineage>
</organism>
<sequence>MKKKITLMALGLFLLFYYRAEAQQAEGSYLISGAIDLVRTDAPGVIRRYQIGTEINYFHRHFLSFSGGYEFNYNHSNQVTLGARAYPFEPLFARIRGLVGKESDVAIGLGYTFNASYRIRFEGMVDYYAISNVAGLRAGISFLIR</sequence>
<comment type="caution">
    <text evidence="2">The sequence shown here is derived from an EMBL/GenBank/DDBJ whole genome shotgun (WGS) entry which is preliminary data.</text>
</comment>
<dbReference type="RefSeq" id="WP_290247420.1">
    <property type="nucleotide sequence ID" value="NZ_JAUFQT010000001.1"/>
</dbReference>
<protein>
    <recommendedName>
        <fullName evidence="4">Outer membrane protein beta-barrel domain-containing protein</fullName>
    </recommendedName>
</protein>
<keyword evidence="1" id="KW-0732">Signal</keyword>
<keyword evidence="3" id="KW-1185">Reference proteome</keyword>
<proteinExistence type="predicted"/>